<dbReference type="InterPro" id="IPR036890">
    <property type="entry name" value="HATPase_C_sf"/>
</dbReference>
<dbReference type="PROSITE" id="PS50885">
    <property type="entry name" value="HAMP"/>
    <property type="match status" value="1"/>
</dbReference>
<evidence type="ECO:0000256" key="8">
    <source>
        <dbReference type="ARBA" id="ARBA00022989"/>
    </source>
</evidence>
<evidence type="ECO:0000259" key="13">
    <source>
        <dbReference type="PROSITE" id="PS50885"/>
    </source>
</evidence>
<dbReference type="InterPro" id="IPR036097">
    <property type="entry name" value="HisK_dim/P_sf"/>
</dbReference>
<keyword evidence="7" id="KW-0418">Kinase</keyword>
<dbReference type="PROSITE" id="PS50109">
    <property type="entry name" value="HIS_KIN"/>
    <property type="match status" value="1"/>
</dbReference>
<dbReference type="InterPro" id="IPR050428">
    <property type="entry name" value="TCS_sensor_his_kinase"/>
</dbReference>
<evidence type="ECO:0000259" key="12">
    <source>
        <dbReference type="PROSITE" id="PS50109"/>
    </source>
</evidence>
<evidence type="ECO:0000313" key="15">
    <source>
        <dbReference type="Proteomes" id="UP000602381"/>
    </source>
</evidence>
<evidence type="ECO:0000256" key="10">
    <source>
        <dbReference type="ARBA" id="ARBA00023136"/>
    </source>
</evidence>
<keyword evidence="10 11" id="KW-0472">Membrane</keyword>
<keyword evidence="9" id="KW-0902">Two-component regulatory system</keyword>
<dbReference type="Pfam" id="PF02518">
    <property type="entry name" value="HATPase_c"/>
    <property type="match status" value="1"/>
</dbReference>
<accession>A0ABQ2LCU0</accession>
<dbReference type="InterPro" id="IPR003594">
    <property type="entry name" value="HATPase_dom"/>
</dbReference>
<dbReference type="PRINTS" id="PR00344">
    <property type="entry name" value="BCTRLSENSOR"/>
</dbReference>
<name>A0ABQ2LCU0_9PROT</name>
<dbReference type="PANTHER" id="PTHR45436">
    <property type="entry name" value="SENSOR HISTIDINE KINASE YKOH"/>
    <property type="match status" value="1"/>
</dbReference>
<comment type="subcellular location">
    <subcellularLocation>
        <location evidence="2">Membrane</location>
    </subcellularLocation>
</comment>
<feature type="transmembrane region" description="Helical" evidence="11">
    <location>
        <begin position="12"/>
        <end position="35"/>
    </location>
</feature>
<dbReference type="InterPro" id="IPR005467">
    <property type="entry name" value="His_kinase_dom"/>
</dbReference>
<keyword evidence="15" id="KW-1185">Reference proteome</keyword>
<keyword evidence="4" id="KW-0597">Phosphoprotein</keyword>
<evidence type="ECO:0000313" key="14">
    <source>
        <dbReference type="EMBL" id="GGO08692.1"/>
    </source>
</evidence>
<keyword evidence="5" id="KW-0808">Transferase</keyword>
<dbReference type="Proteomes" id="UP000602381">
    <property type="component" value="Unassembled WGS sequence"/>
</dbReference>
<evidence type="ECO:0000256" key="9">
    <source>
        <dbReference type="ARBA" id="ARBA00023012"/>
    </source>
</evidence>
<dbReference type="SUPFAM" id="SSF47384">
    <property type="entry name" value="Homodimeric domain of signal transducing histidine kinase"/>
    <property type="match status" value="1"/>
</dbReference>
<feature type="domain" description="Histidine kinase" evidence="12">
    <location>
        <begin position="246"/>
        <end position="450"/>
    </location>
</feature>
<feature type="domain" description="HAMP" evidence="13">
    <location>
        <begin position="187"/>
        <end position="238"/>
    </location>
</feature>
<dbReference type="SMART" id="SM00387">
    <property type="entry name" value="HATPase_c"/>
    <property type="match status" value="1"/>
</dbReference>
<dbReference type="EMBL" id="BMOV01000002">
    <property type="protein sequence ID" value="GGO08692.1"/>
    <property type="molecule type" value="Genomic_DNA"/>
</dbReference>
<evidence type="ECO:0000256" key="4">
    <source>
        <dbReference type="ARBA" id="ARBA00022553"/>
    </source>
</evidence>
<sequence>MGRLTRSLTVRLLLSASLWLAGALALGGFILAGAFRDYVVADFDHRLSLALEHMIGVSEVEDGLLRFTRPMADQRYSDPYSGLYWQVSTEDMPHFRSRSLWDQALDPQWEEPAFSQRVYETQGPSGQVLRIMVRDVVLPDDEAVYRYMVAGDTQQIRTDIDRFDMLILRSLGFLGLGLLLAVVAQVWIGLRPLKAVRTGLSRIRSGRAQRLEGRFPSEIQPLVEEMNALIAQNERVVERARTHVGNLAHALKTPLSVLTNEAKTQDGRLADVARAQAANMRQHIDQHLKRARAAGGGGVGAAMALDEPVAELVRAMQKIYASRALTIKAELPPGLACRVDRQDLSEMVGNLLDNACKWAATTVIVKAERLKNTARPMLEISVEDDGPGITDGEAEAVFERGNRLDEAVPGSGLGLGIVRDIADMSGGHVRLSRSQMLGGVRAGLVLPAVET</sequence>
<evidence type="ECO:0000256" key="2">
    <source>
        <dbReference type="ARBA" id="ARBA00004370"/>
    </source>
</evidence>
<comment type="catalytic activity">
    <reaction evidence="1">
        <text>ATP + protein L-histidine = ADP + protein N-phospho-L-histidine.</text>
        <dbReference type="EC" id="2.7.13.3"/>
    </reaction>
</comment>
<dbReference type="InterPro" id="IPR003660">
    <property type="entry name" value="HAMP_dom"/>
</dbReference>
<reference evidence="15" key="1">
    <citation type="journal article" date="2019" name="Int. J. Syst. Evol. Microbiol.">
        <title>The Global Catalogue of Microorganisms (GCM) 10K type strain sequencing project: providing services to taxonomists for standard genome sequencing and annotation.</title>
        <authorList>
            <consortium name="The Broad Institute Genomics Platform"/>
            <consortium name="The Broad Institute Genome Sequencing Center for Infectious Disease"/>
            <person name="Wu L."/>
            <person name="Ma J."/>
        </authorList>
    </citation>
    <scope>NUCLEOTIDE SEQUENCE [LARGE SCALE GENOMIC DNA]</scope>
    <source>
        <strain evidence="15">JCM 17843</strain>
    </source>
</reference>
<dbReference type="RefSeq" id="WP_150004464.1">
    <property type="nucleotide sequence ID" value="NZ_BMOV01000002.1"/>
</dbReference>
<dbReference type="SUPFAM" id="SSF55874">
    <property type="entry name" value="ATPase domain of HSP90 chaperone/DNA topoisomerase II/histidine kinase"/>
    <property type="match status" value="1"/>
</dbReference>
<dbReference type="Gene3D" id="3.30.565.10">
    <property type="entry name" value="Histidine kinase-like ATPase, C-terminal domain"/>
    <property type="match status" value="1"/>
</dbReference>
<proteinExistence type="predicted"/>
<evidence type="ECO:0000256" key="6">
    <source>
        <dbReference type="ARBA" id="ARBA00022692"/>
    </source>
</evidence>
<evidence type="ECO:0000256" key="7">
    <source>
        <dbReference type="ARBA" id="ARBA00022777"/>
    </source>
</evidence>
<dbReference type="InterPro" id="IPR004358">
    <property type="entry name" value="Sig_transdc_His_kin-like_C"/>
</dbReference>
<feature type="transmembrane region" description="Helical" evidence="11">
    <location>
        <begin position="171"/>
        <end position="190"/>
    </location>
</feature>
<protein>
    <recommendedName>
        <fullName evidence="3">histidine kinase</fullName>
        <ecNumber evidence="3">2.7.13.3</ecNumber>
    </recommendedName>
</protein>
<keyword evidence="6 11" id="KW-0812">Transmembrane</keyword>
<evidence type="ECO:0000256" key="11">
    <source>
        <dbReference type="SAM" id="Phobius"/>
    </source>
</evidence>
<organism evidence="14 15">
    <name type="scientific">Iodidimonas muriae</name>
    <dbReference type="NCBI Taxonomy" id="261467"/>
    <lineage>
        <taxon>Bacteria</taxon>
        <taxon>Pseudomonadati</taxon>
        <taxon>Pseudomonadota</taxon>
        <taxon>Alphaproteobacteria</taxon>
        <taxon>Iodidimonadales</taxon>
        <taxon>Iodidimonadaceae</taxon>
        <taxon>Iodidimonas</taxon>
    </lineage>
</organism>
<evidence type="ECO:0000256" key="1">
    <source>
        <dbReference type="ARBA" id="ARBA00000085"/>
    </source>
</evidence>
<comment type="caution">
    <text evidence="14">The sequence shown here is derived from an EMBL/GenBank/DDBJ whole genome shotgun (WGS) entry which is preliminary data.</text>
</comment>
<keyword evidence="8 11" id="KW-1133">Transmembrane helix</keyword>
<gene>
    <name evidence="14" type="ORF">GCM10007972_09380</name>
</gene>
<evidence type="ECO:0000256" key="3">
    <source>
        <dbReference type="ARBA" id="ARBA00012438"/>
    </source>
</evidence>
<dbReference type="PANTHER" id="PTHR45436:SF5">
    <property type="entry name" value="SENSOR HISTIDINE KINASE TRCS"/>
    <property type="match status" value="1"/>
</dbReference>
<dbReference type="Gene3D" id="1.10.287.130">
    <property type="match status" value="1"/>
</dbReference>
<dbReference type="EC" id="2.7.13.3" evidence="3"/>
<evidence type="ECO:0000256" key="5">
    <source>
        <dbReference type="ARBA" id="ARBA00022679"/>
    </source>
</evidence>